<evidence type="ECO:0000259" key="2">
    <source>
        <dbReference type="Pfam" id="PF02932"/>
    </source>
</evidence>
<reference evidence="3 4" key="1">
    <citation type="submission" date="2023-11" db="EMBL/GenBank/DDBJ databases">
        <title>Halocaridina rubra genome assembly.</title>
        <authorList>
            <person name="Smith C."/>
        </authorList>
    </citation>
    <scope>NUCLEOTIDE SEQUENCE [LARGE SCALE GENOMIC DNA]</scope>
    <source>
        <strain evidence="3">EP-1</strain>
        <tissue evidence="3">Whole</tissue>
    </source>
</reference>
<dbReference type="InterPro" id="IPR036719">
    <property type="entry name" value="Neuro-gated_channel_TM_sf"/>
</dbReference>
<dbReference type="Proteomes" id="UP001381693">
    <property type="component" value="Unassembled WGS sequence"/>
</dbReference>
<keyword evidence="1" id="KW-0812">Transmembrane</keyword>
<dbReference type="SUPFAM" id="SSF90112">
    <property type="entry name" value="Neurotransmitter-gated ion-channel transmembrane pore"/>
    <property type="match status" value="1"/>
</dbReference>
<dbReference type="InterPro" id="IPR006029">
    <property type="entry name" value="Neurotrans-gated_channel_TM"/>
</dbReference>
<dbReference type="Pfam" id="PF02932">
    <property type="entry name" value="Neur_chan_memb"/>
    <property type="match status" value="1"/>
</dbReference>
<sequence>MKIPHFIEEQWDLDQDLKINKDKVRNFHDDHDMDVRVIKVDPHVTIESGEVFKDAFQRRQINALEGMLKIMNHQVGQQDRSHQVSRLVEEWKYVSRVVDRILFILFAITTFLFNVLILTESPFSEEFEYCPLGPGLCSDGYDFTQNKAPSAGGGGGGGH</sequence>
<dbReference type="Gene3D" id="1.20.58.390">
    <property type="entry name" value="Neurotransmitter-gated ion-channel transmembrane domain"/>
    <property type="match status" value="1"/>
</dbReference>
<keyword evidence="4" id="KW-1185">Reference proteome</keyword>
<protein>
    <recommendedName>
        <fullName evidence="2">Neurotransmitter-gated ion-channel transmembrane domain-containing protein</fullName>
    </recommendedName>
</protein>
<name>A0AAN8XA56_HALRR</name>
<proteinExistence type="predicted"/>
<dbReference type="GO" id="GO:0006811">
    <property type="term" value="P:monoatomic ion transport"/>
    <property type="evidence" value="ECO:0007669"/>
    <property type="project" value="InterPro"/>
</dbReference>
<keyword evidence="1" id="KW-1133">Transmembrane helix</keyword>
<organism evidence="3 4">
    <name type="scientific">Halocaridina rubra</name>
    <name type="common">Hawaiian red shrimp</name>
    <dbReference type="NCBI Taxonomy" id="373956"/>
    <lineage>
        <taxon>Eukaryota</taxon>
        <taxon>Metazoa</taxon>
        <taxon>Ecdysozoa</taxon>
        <taxon>Arthropoda</taxon>
        <taxon>Crustacea</taxon>
        <taxon>Multicrustacea</taxon>
        <taxon>Malacostraca</taxon>
        <taxon>Eumalacostraca</taxon>
        <taxon>Eucarida</taxon>
        <taxon>Decapoda</taxon>
        <taxon>Pleocyemata</taxon>
        <taxon>Caridea</taxon>
        <taxon>Atyoidea</taxon>
        <taxon>Atyidae</taxon>
        <taxon>Halocaridina</taxon>
    </lineage>
</organism>
<feature type="transmembrane region" description="Helical" evidence="1">
    <location>
        <begin position="101"/>
        <end position="119"/>
    </location>
</feature>
<evidence type="ECO:0000313" key="4">
    <source>
        <dbReference type="Proteomes" id="UP001381693"/>
    </source>
</evidence>
<feature type="domain" description="Neurotransmitter-gated ion-channel transmembrane" evidence="2">
    <location>
        <begin position="55"/>
        <end position="117"/>
    </location>
</feature>
<dbReference type="GO" id="GO:0016020">
    <property type="term" value="C:membrane"/>
    <property type="evidence" value="ECO:0007669"/>
    <property type="project" value="InterPro"/>
</dbReference>
<keyword evidence="1" id="KW-0472">Membrane</keyword>
<dbReference type="InterPro" id="IPR038050">
    <property type="entry name" value="Neuro_actylchol_rec"/>
</dbReference>
<dbReference type="EMBL" id="JAXCGZ010007595">
    <property type="protein sequence ID" value="KAK7079046.1"/>
    <property type="molecule type" value="Genomic_DNA"/>
</dbReference>
<evidence type="ECO:0000313" key="3">
    <source>
        <dbReference type="EMBL" id="KAK7079046.1"/>
    </source>
</evidence>
<dbReference type="AlphaFoldDB" id="A0AAN8XA56"/>
<evidence type="ECO:0000256" key="1">
    <source>
        <dbReference type="SAM" id="Phobius"/>
    </source>
</evidence>
<gene>
    <name evidence="3" type="ORF">SK128_028527</name>
</gene>
<accession>A0AAN8XA56</accession>
<comment type="caution">
    <text evidence="3">The sequence shown here is derived from an EMBL/GenBank/DDBJ whole genome shotgun (WGS) entry which is preliminary data.</text>
</comment>